<dbReference type="OrthoDB" id="5307922at2759"/>
<name>W3XL77_PESFW</name>
<dbReference type="InterPro" id="IPR051288">
    <property type="entry name" value="Serum_paraoxonase/arylesterase"/>
</dbReference>
<evidence type="ECO:0000313" key="1">
    <source>
        <dbReference type="EMBL" id="ETS86818.1"/>
    </source>
</evidence>
<organism evidence="1 2">
    <name type="scientific">Pestalotiopsis fici (strain W106-1 / CGMCC3.15140)</name>
    <dbReference type="NCBI Taxonomy" id="1229662"/>
    <lineage>
        <taxon>Eukaryota</taxon>
        <taxon>Fungi</taxon>
        <taxon>Dikarya</taxon>
        <taxon>Ascomycota</taxon>
        <taxon>Pezizomycotina</taxon>
        <taxon>Sordariomycetes</taxon>
        <taxon>Xylariomycetidae</taxon>
        <taxon>Amphisphaeriales</taxon>
        <taxon>Sporocadaceae</taxon>
        <taxon>Pestalotiopsis</taxon>
    </lineage>
</organism>
<dbReference type="HOGENOM" id="CLU_033924_0_0_1"/>
<proteinExistence type="predicted"/>
<evidence type="ECO:0000313" key="2">
    <source>
        <dbReference type="Proteomes" id="UP000030651"/>
    </source>
</evidence>
<dbReference type="eggNOG" id="ENOG502QUCT">
    <property type="taxonomic scope" value="Eukaryota"/>
</dbReference>
<dbReference type="Gene3D" id="2.120.10.30">
    <property type="entry name" value="TolB, C-terminal domain"/>
    <property type="match status" value="1"/>
</dbReference>
<dbReference type="RefSeq" id="XP_007827418.1">
    <property type="nucleotide sequence ID" value="XM_007829227.1"/>
</dbReference>
<accession>W3XL77</accession>
<dbReference type="InParanoid" id="W3XL77"/>
<dbReference type="KEGG" id="pfy:PFICI_00646"/>
<keyword evidence="2" id="KW-1185">Reference proteome</keyword>
<sequence length="440" mass="48312">MAKSPALIAIYVALLAVPLGYLYNTYYPVVQRTITVFGIYRSPSAVSVASAEDLVLIDGTIHCEDIHYYAPSHELYMACEDSPVTRFSWFPPLAEFNASVLSQSQGTLVVIDPDTKKARKLKLDNFYGPFVTHGIDVIADPKAGAKKAVYIFAVNHLPNPDFWDESFVPRTTTTASSSSQPAKTRSQIEIFRHEIGSATARHIRSVRDPLIRTPNDILALSPQRFLVTNDHHYREGFMREVEDINPFAAWTETVQVDLSDLLAASADQGIKTSVVVEGIHNNNGLGRGRTDTELLIASAAGGSLHFVEPSPAQADHSFQIVDKLLLDSTIDNPSYFKDPYASATFDGSGYVLAGLSRAIDLAKTHADPQAKEPVIVWYVKKVDDAWEKRIIFEDDGSTLRSASAAVLIAIDPAKEGGKRRAWLYVTGFISSNVVAVKIDL</sequence>
<dbReference type="Proteomes" id="UP000030651">
    <property type="component" value="Unassembled WGS sequence"/>
</dbReference>
<dbReference type="PANTHER" id="PTHR11799">
    <property type="entry name" value="PARAOXONASE"/>
    <property type="match status" value="1"/>
</dbReference>
<reference evidence="2" key="1">
    <citation type="journal article" date="2015" name="BMC Genomics">
        <title>Genomic and transcriptomic analysis of the endophytic fungus Pestalotiopsis fici reveals its lifestyle and high potential for synthesis of natural products.</title>
        <authorList>
            <person name="Wang X."/>
            <person name="Zhang X."/>
            <person name="Liu L."/>
            <person name="Xiang M."/>
            <person name="Wang W."/>
            <person name="Sun X."/>
            <person name="Che Y."/>
            <person name="Guo L."/>
            <person name="Liu G."/>
            <person name="Guo L."/>
            <person name="Wang C."/>
            <person name="Yin W.B."/>
            <person name="Stadler M."/>
            <person name="Zhang X."/>
            <person name="Liu X."/>
        </authorList>
    </citation>
    <scope>NUCLEOTIDE SEQUENCE [LARGE SCALE GENOMIC DNA]</scope>
    <source>
        <strain evidence="2">W106-1 / CGMCC3.15140</strain>
    </source>
</reference>
<dbReference type="InterPro" id="IPR011042">
    <property type="entry name" value="6-blade_b-propeller_TolB-like"/>
</dbReference>
<dbReference type="EMBL" id="KI912109">
    <property type="protein sequence ID" value="ETS86818.1"/>
    <property type="molecule type" value="Genomic_DNA"/>
</dbReference>
<evidence type="ECO:0008006" key="3">
    <source>
        <dbReference type="Google" id="ProtNLM"/>
    </source>
</evidence>
<dbReference type="SUPFAM" id="SSF63829">
    <property type="entry name" value="Calcium-dependent phosphotriesterase"/>
    <property type="match status" value="1"/>
</dbReference>
<protein>
    <recommendedName>
        <fullName evidence="3">Serum paraoxonase/arylesterase 2</fullName>
    </recommendedName>
</protein>
<dbReference type="GeneID" id="19265659"/>
<gene>
    <name evidence="1" type="ORF">PFICI_00646</name>
</gene>
<dbReference type="AlphaFoldDB" id="W3XL77"/>
<dbReference type="PANTHER" id="PTHR11799:SF12">
    <property type="entry name" value="PARAOXONASE-RELATED"/>
    <property type="match status" value="1"/>
</dbReference>
<dbReference type="OMA" id="NDHHYRE"/>